<proteinExistence type="predicted"/>
<organism evidence="2 3">
    <name type="scientific">Clathrospora elynae</name>
    <dbReference type="NCBI Taxonomy" id="706981"/>
    <lineage>
        <taxon>Eukaryota</taxon>
        <taxon>Fungi</taxon>
        <taxon>Dikarya</taxon>
        <taxon>Ascomycota</taxon>
        <taxon>Pezizomycotina</taxon>
        <taxon>Dothideomycetes</taxon>
        <taxon>Pleosporomycetidae</taxon>
        <taxon>Pleosporales</taxon>
        <taxon>Diademaceae</taxon>
        <taxon>Clathrospora</taxon>
    </lineage>
</organism>
<keyword evidence="1" id="KW-0732">Signal</keyword>
<evidence type="ECO:0000313" key="2">
    <source>
        <dbReference type="EMBL" id="KAF1939898.1"/>
    </source>
</evidence>
<feature type="signal peptide" evidence="1">
    <location>
        <begin position="1"/>
        <end position="23"/>
    </location>
</feature>
<gene>
    <name evidence="2" type="ORF">EJ02DRAFT_456461</name>
</gene>
<dbReference type="Proteomes" id="UP000800038">
    <property type="component" value="Unassembled WGS sequence"/>
</dbReference>
<evidence type="ECO:0008006" key="4">
    <source>
        <dbReference type="Google" id="ProtNLM"/>
    </source>
</evidence>
<feature type="chain" id="PRO_5025534315" description="Secreted protein" evidence="1">
    <location>
        <begin position="24"/>
        <end position="97"/>
    </location>
</feature>
<keyword evidence="3" id="KW-1185">Reference proteome</keyword>
<dbReference type="EMBL" id="ML976072">
    <property type="protein sequence ID" value="KAF1939898.1"/>
    <property type="molecule type" value="Genomic_DNA"/>
</dbReference>
<sequence>MSLHSHCIAFIALLHTLLNTLLALHCTALHCTALPCPTLTTTCRRLIMIVKLLHIEIVEDVYPHCRTQDSERAPRQVSDPYPRLFAVVTYSNPSLYL</sequence>
<accession>A0A6A5SJV3</accession>
<reference evidence="2" key="1">
    <citation type="journal article" date="2020" name="Stud. Mycol.">
        <title>101 Dothideomycetes genomes: a test case for predicting lifestyles and emergence of pathogens.</title>
        <authorList>
            <person name="Haridas S."/>
            <person name="Albert R."/>
            <person name="Binder M."/>
            <person name="Bloem J."/>
            <person name="Labutti K."/>
            <person name="Salamov A."/>
            <person name="Andreopoulos B."/>
            <person name="Baker S."/>
            <person name="Barry K."/>
            <person name="Bills G."/>
            <person name="Bluhm B."/>
            <person name="Cannon C."/>
            <person name="Castanera R."/>
            <person name="Culley D."/>
            <person name="Daum C."/>
            <person name="Ezra D."/>
            <person name="Gonzalez J."/>
            <person name="Henrissat B."/>
            <person name="Kuo A."/>
            <person name="Liang C."/>
            <person name="Lipzen A."/>
            <person name="Lutzoni F."/>
            <person name="Magnuson J."/>
            <person name="Mondo S."/>
            <person name="Nolan M."/>
            <person name="Ohm R."/>
            <person name="Pangilinan J."/>
            <person name="Park H.-J."/>
            <person name="Ramirez L."/>
            <person name="Alfaro M."/>
            <person name="Sun H."/>
            <person name="Tritt A."/>
            <person name="Yoshinaga Y."/>
            <person name="Zwiers L.-H."/>
            <person name="Turgeon B."/>
            <person name="Goodwin S."/>
            <person name="Spatafora J."/>
            <person name="Crous P."/>
            <person name="Grigoriev I."/>
        </authorList>
    </citation>
    <scope>NUCLEOTIDE SEQUENCE</scope>
    <source>
        <strain evidence="2">CBS 161.51</strain>
    </source>
</reference>
<protein>
    <recommendedName>
        <fullName evidence="4">Secreted protein</fullName>
    </recommendedName>
</protein>
<dbReference type="AlphaFoldDB" id="A0A6A5SJV3"/>
<evidence type="ECO:0000256" key="1">
    <source>
        <dbReference type="SAM" id="SignalP"/>
    </source>
</evidence>
<evidence type="ECO:0000313" key="3">
    <source>
        <dbReference type="Proteomes" id="UP000800038"/>
    </source>
</evidence>
<name>A0A6A5SJV3_9PLEO</name>